<sequence>MKQCPNCNAEYFEGNYCWLCGMVLVPLLEDKCDFCGKEIYRYHNYCRWCGNKLGNEPVEMDASG</sequence>
<evidence type="ECO:0008006" key="2">
    <source>
        <dbReference type="Google" id="ProtNLM"/>
    </source>
</evidence>
<name>A0A6M3KB05_9ZZZZ</name>
<gene>
    <name evidence="1" type="ORF">MM415A00985_0003</name>
</gene>
<dbReference type="AlphaFoldDB" id="A0A6M3KB05"/>
<reference evidence="1" key="1">
    <citation type="submission" date="2020-03" db="EMBL/GenBank/DDBJ databases">
        <title>The deep terrestrial virosphere.</title>
        <authorList>
            <person name="Holmfeldt K."/>
            <person name="Nilsson E."/>
            <person name="Simone D."/>
            <person name="Lopez-Fernandez M."/>
            <person name="Wu X."/>
            <person name="de Brujin I."/>
            <person name="Lundin D."/>
            <person name="Andersson A."/>
            <person name="Bertilsson S."/>
            <person name="Dopson M."/>
        </authorList>
    </citation>
    <scope>NUCLEOTIDE SEQUENCE</scope>
    <source>
        <strain evidence="1">MM415A00985</strain>
    </source>
</reference>
<dbReference type="EMBL" id="MT142353">
    <property type="protein sequence ID" value="QJA78768.1"/>
    <property type="molecule type" value="Genomic_DNA"/>
</dbReference>
<accession>A0A6M3KB05</accession>
<evidence type="ECO:0000313" key="1">
    <source>
        <dbReference type="EMBL" id="QJA78768.1"/>
    </source>
</evidence>
<protein>
    <recommendedName>
        <fullName evidence="2">DZANK-type domain-containing protein</fullName>
    </recommendedName>
</protein>
<proteinExistence type="predicted"/>
<organism evidence="1">
    <name type="scientific">viral metagenome</name>
    <dbReference type="NCBI Taxonomy" id="1070528"/>
    <lineage>
        <taxon>unclassified sequences</taxon>
        <taxon>metagenomes</taxon>
        <taxon>organismal metagenomes</taxon>
    </lineage>
</organism>